<name>A0AAN5I9U8_9BILA</name>
<protein>
    <submittedName>
        <fullName evidence="2">Uncharacterized protein</fullName>
    </submittedName>
</protein>
<accession>A0AAN5I9U8</accession>
<evidence type="ECO:0000313" key="3">
    <source>
        <dbReference type="Proteomes" id="UP001328107"/>
    </source>
</evidence>
<comment type="caution">
    <text evidence="2">The sequence shown here is derived from an EMBL/GenBank/DDBJ whole genome shotgun (WGS) entry which is preliminary data.</text>
</comment>
<reference evidence="3" key="1">
    <citation type="submission" date="2022-10" db="EMBL/GenBank/DDBJ databases">
        <title>Genome assembly of Pristionchus species.</title>
        <authorList>
            <person name="Yoshida K."/>
            <person name="Sommer R.J."/>
        </authorList>
    </citation>
    <scope>NUCLEOTIDE SEQUENCE [LARGE SCALE GENOMIC DNA]</scope>
    <source>
        <strain evidence="3">RS5460</strain>
    </source>
</reference>
<gene>
    <name evidence="2" type="ORF">PMAYCL1PPCAC_25531</name>
</gene>
<feature type="compositionally biased region" description="Polar residues" evidence="1">
    <location>
        <begin position="18"/>
        <end position="41"/>
    </location>
</feature>
<organism evidence="2 3">
    <name type="scientific">Pristionchus mayeri</name>
    <dbReference type="NCBI Taxonomy" id="1317129"/>
    <lineage>
        <taxon>Eukaryota</taxon>
        <taxon>Metazoa</taxon>
        <taxon>Ecdysozoa</taxon>
        <taxon>Nematoda</taxon>
        <taxon>Chromadorea</taxon>
        <taxon>Rhabditida</taxon>
        <taxon>Rhabditina</taxon>
        <taxon>Diplogasteromorpha</taxon>
        <taxon>Diplogasteroidea</taxon>
        <taxon>Neodiplogasteridae</taxon>
        <taxon>Pristionchus</taxon>
    </lineage>
</organism>
<feature type="non-terminal residue" evidence="2">
    <location>
        <position position="1"/>
    </location>
</feature>
<keyword evidence="3" id="KW-1185">Reference proteome</keyword>
<sequence length="116" mass="12910">SQGIDAVVRQGVTVNEATDSSLSASSCVSQTSEGNPMSSNVGRGVNKTHKGRGKDPVLLRLHYGVMRLRQARITEFLAREKKRREDNARLCENCRALIPTKKSDYEYIDLVSDEEN</sequence>
<proteinExistence type="predicted"/>
<dbReference type="EMBL" id="BTRK01000005">
    <property type="protein sequence ID" value="GMR55336.1"/>
    <property type="molecule type" value="Genomic_DNA"/>
</dbReference>
<dbReference type="AlphaFoldDB" id="A0AAN5I9U8"/>
<evidence type="ECO:0000313" key="2">
    <source>
        <dbReference type="EMBL" id="GMR55336.1"/>
    </source>
</evidence>
<dbReference type="Proteomes" id="UP001328107">
    <property type="component" value="Unassembled WGS sequence"/>
</dbReference>
<feature type="region of interest" description="Disordered" evidence="1">
    <location>
        <begin position="18"/>
        <end position="53"/>
    </location>
</feature>
<evidence type="ECO:0000256" key="1">
    <source>
        <dbReference type="SAM" id="MobiDB-lite"/>
    </source>
</evidence>